<feature type="region of interest" description="Disordered" evidence="2">
    <location>
        <begin position="339"/>
        <end position="376"/>
    </location>
</feature>
<feature type="compositionally biased region" description="Polar residues" evidence="2">
    <location>
        <begin position="253"/>
        <end position="279"/>
    </location>
</feature>
<dbReference type="EMBL" id="OZ021735">
    <property type="protein sequence ID" value="CAK9310571.1"/>
    <property type="molecule type" value="Genomic_DNA"/>
</dbReference>
<feature type="compositionally biased region" description="Polar residues" evidence="2">
    <location>
        <begin position="941"/>
        <end position="966"/>
    </location>
</feature>
<feature type="coiled-coil region" evidence="1">
    <location>
        <begin position="845"/>
        <end position="872"/>
    </location>
</feature>
<reference evidence="3 4" key="1">
    <citation type="submission" date="2024-03" db="EMBL/GenBank/DDBJ databases">
        <authorList>
            <person name="Gkanogiannis A."/>
            <person name="Becerra Lopez-Lavalle L."/>
        </authorList>
    </citation>
    <scope>NUCLEOTIDE SEQUENCE [LARGE SCALE GENOMIC DNA]</scope>
</reference>
<evidence type="ECO:0000256" key="2">
    <source>
        <dbReference type="SAM" id="MobiDB-lite"/>
    </source>
</evidence>
<feature type="region of interest" description="Disordered" evidence="2">
    <location>
        <begin position="214"/>
        <end position="327"/>
    </location>
</feature>
<feature type="region of interest" description="Disordered" evidence="2">
    <location>
        <begin position="932"/>
        <end position="1057"/>
    </location>
</feature>
<sequence length="1424" mass="156470">MKPETPLDFAVFQLSPRRSRCELFVSSHGNSEKLASGSVKPFITQLKVAEEQFAHAVQAIKLEVERGGNGDAWFTKGTLERFVRFVSTPEILELVNTFDAEMSQLEAARRIYSQGEGDRHSGTSGGDGTGAGSTDETKKELLKAIDVRLLAVRQDLVTASTRALAAGFNSSTVSDLQLFADRFGAHRLTEACSSFISLSRRRPELINTWTPGVDDRAVRSSCGSDMSIDDSTEDPVGTHIKPQNHTENKHDPQSGSTSRTEEQYSQVDESKPTTCQPAKSSAAFPSRRNVKDDTRVETLPENLEKEKNGEETPTESKSTPVGPPARRLSVQDRINLFENKQKENTGGSGGGKPVSGKPLELRRLSSDVSSAPSAVEKAVLRRWSGVSDMSIDFSNEKKDIESPLCTPSSSSISDTKSNIFSGATEIQSEKSLPDLESKTRLEKRGNLVRLGDDESKQQAEEQNPIEGYTGKEAGASKVPIDWKDQSSAQAQIKSISGGADSVGLNDRGASKGSVKNLSSSDDKSKGFKGVVLGSETQGKSSADRAEIDGAKNQVASQVDAFAKKAGDDAADGRLGNKMDDSGSRDYLAYPLRPRGSRSHSRSFSNQFESGGLKLESSSTQSMEVDGGQLPQQRRSFKAEPEAVASKNLASSDTYNLKVEDFGAQRMKVQKPERSKQAEKSQVGREESSAHERSKLDMIGKSGTDGQESTPISSIPGERVQRVRQTKGNQELNDELKMKANELERLFAEHKLRVPGENSSSARRNNTADVQLEQAISSQHRTPSALDTAPAQLVEKSAVTESTGSFNKMENVYTTPAKLINNHDFGDDSRGKFYNKYMQKRDAKLREEWSSKRAEKEAKMKAMQDSLEKSKAEMKAKFSGFVDRQDSVASARRRAEKLRSFNYRSQTRDQLAINSIQSEDDGDFPEALEQKLNGNDRLHSDSYISDSANRSNQNKKALPSRNLSSTPRPIGATAPPRSLGKVSHSSSGRRRGQTENLLAQSVPNFSELRKENTKPSGVGKSTARPLARNYSRGRTSNEEPVIKEEKPRRAQSSRKNSASAIDLKDILPLNTDNVVLAPLLLDDEQNDESIYDKYLKGIESKPFLRKGNGISPGAGTSIGKLKASMESETSKDDEEFDEEAFEGSEIIPEQEEEEEERHEKMEIKLAHLDNGKLRLSQESGRSSNSGSEIENSMRSHSHSQVDRSTISELPSMLPSFHKAGLLQDSPGESPLSWNSRMRHPFSYPHEASDIDAYMDSPIGSPASWNSHNITQAETDVARMRKKWGSAQKPSLVATSSSQSCKDMAKGLKRLLKFGRKSRGTESMVDWISATTSEGDDDTEDGRDPASRSWEDLRKSRMGFSEGHDDGFNESEMYSEQVQQLQSSIPAPPANFKLREDHMSGSSLKAPRSFFSLSTFRSKGTDATSR</sequence>
<feature type="compositionally biased region" description="Basic and acidic residues" evidence="2">
    <location>
        <begin position="567"/>
        <end position="583"/>
    </location>
</feature>
<accession>A0ABP0XT81</accession>
<feature type="compositionally biased region" description="Basic and acidic residues" evidence="2">
    <location>
        <begin position="1156"/>
        <end position="1171"/>
    </location>
</feature>
<feature type="compositionally biased region" description="Polar residues" evidence="2">
    <location>
        <begin position="993"/>
        <end position="1003"/>
    </location>
</feature>
<feature type="compositionally biased region" description="Basic and acidic residues" evidence="2">
    <location>
        <begin position="1034"/>
        <end position="1047"/>
    </location>
</feature>
<proteinExistence type="predicted"/>
<evidence type="ECO:0008006" key="5">
    <source>
        <dbReference type="Google" id="ProtNLM"/>
    </source>
</evidence>
<organism evidence="3 4">
    <name type="scientific">Citrullus colocynthis</name>
    <name type="common">colocynth</name>
    <dbReference type="NCBI Taxonomy" id="252529"/>
    <lineage>
        <taxon>Eukaryota</taxon>
        <taxon>Viridiplantae</taxon>
        <taxon>Streptophyta</taxon>
        <taxon>Embryophyta</taxon>
        <taxon>Tracheophyta</taxon>
        <taxon>Spermatophyta</taxon>
        <taxon>Magnoliopsida</taxon>
        <taxon>eudicotyledons</taxon>
        <taxon>Gunneridae</taxon>
        <taxon>Pentapetalae</taxon>
        <taxon>rosids</taxon>
        <taxon>fabids</taxon>
        <taxon>Cucurbitales</taxon>
        <taxon>Cucurbitaceae</taxon>
        <taxon>Benincaseae</taxon>
        <taxon>Citrullus</taxon>
    </lineage>
</organism>
<name>A0ABP0XT81_9ROSI</name>
<feature type="compositionally biased region" description="Basic and acidic residues" evidence="2">
    <location>
        <begin position="1340"/>
        <end position="1353"/>
    </location>
</feature>
<feature type="region of interest" description="Disordered" evidence="2">
    <location>
        <begin position="424"/>
        <end position="551"/>
    </location>
</feature>
<feature type="compositionally biased region" description="Basic and acidic residues" evidence="2">
    <location>
        <begin position="427"/>
        <end position="459"/>
    </location>
</feature>
<gene>
    <name evidence="3" type="ORF">CITCOLO1_LOCUS2202</name>
</gene>
<keyword evidence="4" id="KW-1185">Reference proteome</keyword>
<dbReference type="PANTHER" id="PTHR31008">
    <property type="entry name" value="COP1-INTERACTING PROTEIN-RELATED"/>
    <property type="match status" value="1"/>
</dbReference>
<feature type="compositionally biased region" description="Basic and acidic residues" evidence="2">
    <location>
        <begin position="289"/>
        <end position="310"/>
    </location>
</feature>
<feature type="region of interest" description="Disordered" evidence="2">
    <location>
        <begin position="112"/>
        <end position="135"/>
    </location>
</feature>
<keyword evidence="1" id="KW-0175">Coiled coil</keyword>
<evidence type="ECO:0000256" key="1">
    <source>
        <dbReference type="SAM" id="Coils"/>
    </source>
</evidence>
<feature type="compositionally biased region" description="Polar residues" evidence="2">
    <location>
        <begin position="1370"/>
        <end position="1383"/>
    </location>
</feature>
<feature type="region of interest" description="Disordered" evidence="2">
    <location>
        <begin position="1106"/>
        <end position="1208"/>
    </location>
</feature>
<protein>
    <recommendedName>
        <fullName evidence="5">COP1-interacting protein 7</fullName>
    </recommendedName>
</protein>
<feature type="region of interest" description="Disordered" evidence="2">
    <location>
        <begin position="1315"/>
        <end position="1403"/>
    </location>
</feature>
<evidence type="ECO:0000313" key="3">
    <source>
        <dbReference type="EMBL" id="CAK9310571.1"/>
    </source>
</evidence>
<dbReference type="PANTHER" id="PTHR31008:SF15">
    <property type="entry name" value="GPI-ANCHORED ADHESIN-LIKE PROTEIN"/>
    <property type="match status" value="1"/>
</dbReference>
<feature type="compositionally biased region" description="Polar residues" evidence="2">
    <location>
        <begin position="703"/>
        <end position="712"/>
    </location>
</feature>
<dbReference type="Proteomes" id="UP001642487">
    <property type="component" value="Chromosome 1"/>
</dbReference>
<feature type="compositionally biased region" description="Low complexity" evidence="2">
    <location>
        <begin position="1175"/>
        <end position="1191"/>
    </location>
</feature>
<evidence type="ECO:0000313" key="4">
    <source>
        <dbReference type="Proteomes" id="UP001642487"/>
    </source>
</evidence>
<feature type="region of interest" description="Disordered" evidence="2">
    <location>
        <begin position="567"/>
        <end position="734"/>
    </location>
</feature>
<feature type="region of interest" description="Disordered" evidence="2">
    <location>
        <begin position="1278"/>
        <end position="1298"/>
    </location>
</feature>
<feature type="compositionally biased region" description="Basic and acidic residues" evidence="2">
    <location>
        <begin position="669"/>
        <end position="697"/>
    </location>
</feature>
<feature type="compositionally biased region" description="Low complexity" evidence="2">
    <location>
        <begin position="485"/>
        <end position="496"/>
    </location>
</feature>
<feature type="compositionally biased region" description="Acidic residues" evidence="2">
    <location>
        <begin position="1130"/>
        <end position="1155"/>
    </location>
</feature>